<dbReference type="FunFam" id="3.40.50.300:FF:000587">
    <property type="entry name" value="von Willebrand factor A domain containing 8"/>
    <property type="match status" value="1"/>
</dbReference>
<dbReference type="PROSITE" id="PS50234">
    <property type="entry name" value="VWFA"/>
    <property type="match status" value="1"/>
</dbReference>
<dbReference type="PANTHER" id="PTHR21610:SF9">
    <property type="entry name" value="VON WILLEBRAND FACTOR A DOMAIN-CONTAINING PROTEIN 8"/>
    <property type="match status" value="1"/>
</dbReference>
<dbReference type="PANTHER" id="PTHR21610">
    <property type="entry name" value="VON WILLEBRAND FACTOR A DOMAIN-CONTAINING PROTEIN 8"/>
    <property type="match status" value="1"/>
</dbReference>
<dbReference type="InterPro" id="IPR036465">
    <property type="entry name" value="vWFA_dom_sf"/>
</dbReference>
<name>A0AAF3EEA0_9BILA</name>
<reference evidence="3" key="1">
    <citation type="submission" date="2024-02" db="UniProtKB">
        <authorList>
            <consortium name="WormBaseParasite"/>
        </authorList>
    </citation>
    <scope>IDENTIFICATION</scope>
</reference>
<evidence type="ECO:0000313" key="2">
    <source>
        <dbReference type="Proteomes" id="UP000887575"/>
    </source>
</evidence>
<dbReference type="InterPro" id="IPR039891">
    <property type="entry name" value="VWA8"/>
</dbReference>
<dbReference type="Gene3D" id="3.40.50.300">
    <property type="entry name" value="P-loop containing nucleotide triphosphate hydrolases"/>
    <property type="match status" value="3"/>
</dbReference>
<dbReference type="InterPro" id="IPR011704">
    <property type="entry name" value="ATPase_dyneun-rel_AAA"/>
</dbReference>
<dbReference type="InterPro" id="IPR002035">
    <property type="entry name" value="VWF_A"/>
</dbReference>
<proteinExistence type="predicted"/>
<dbReference type="SMART" id="SM00382">
    <property type="entry name" value="AAA"/>
    <property type="match status" value="3"/>
</dbReference>
<accession>A0AAF3EEA0</accession>
<sequence>MRLLAVYQVARRGISKNAASPLGHLKIGNVRVDVKNPKNPHLVPAGFASQNPSPEVVRHLKWLLQKDVLRQDVFLLGPPGLLRSHLVLQYLEFINREYEYLSLTRDTTDADIKQRREILSGTALYSDLCAVRAALKGRVLIIDGVERAERNVLPILNNLLENREMQLDDGRFLMKHDAYDKLLDKYTADELTKMGVERVSEEFHVVALGLPVPRFPGHTLDPPLRSRFQCHDVPFLGFEAMTSLFKAMSPSVDGDRVNSLVSLAYALNSQDQLTLPSFPIDNLLKIARIWETNPNFTSEDIFLMLYPIETIMKENERNVVRDFMKKFGVIEERPQASHGKIESITMKSEQNEVNAEYNGKQIEFTAPKGSATVFKDSQYVSTNLQERLVTEMSCSHAHGDFGLLGAKGSGKTMVIEEFAKRMGYTTDTMVMYQDLNSRELLQRRRMLPNGDTIWEDSQLVIAAKSGGICVLDGVERVHASALEVLAPLVHHRHLDLPDGSRLVSQQEFDLIAKKMNATKEELEQKKLYPIGSSFRLILVGDSDCGDHIWLNEPTLAILPFHTLQPLPIDQQIQVITQLVPDAHQGTVEKLVEFVDSLRKSHDAGLRGVATSLSLRKLIHITRRDALHGGELRTLIEGAALSRFLPSITRTAFTTSLTNAGIRDVTKKHEAGYQLDMASISREVKPGEETLIPSTLFYENPQHTAVLRDLARDFRLDSHLLLIGNQGVGKNKLADRFLQLIGRPRHYMQLHRDTTVESLTMQTTIDGGKLKHEDSALVKAVKKGHVLVVDEADKAPLHVIAILKSLLDSGTLMLGDGRRIQPAHLPQSDNTITLHPDFKMIMLANRPGFPFLGNDLFGVLGDLFSVHTVDNPSRESEMQMLKLYGPAVPEDHLIKLISAFSELRDQADQGLLQYPYSTRELVNIVKHANAFPNDSLQSIVGNVFDFDRYNEEVVKTIEGVFQKHGIPLGVENIKDRVFLSHRFDIPPLRQIGTWGLKDNVSPRVLQVNKIPHKLETRRLVKKSQVLKLEKEHMRAGQFTEQECNWQIPMLDVNLCSDALMLDKTLIVATVNPPALYIVEDLEANQTVLEWDLTEYIKRPNRDRFEPRIRLGRFGDFVILHEEAQNKLLVVNTEEQFIGTINQKGTLQETFEKMFSKENPYWRMVDGKKPMIFERGGTKGTLLTLRETIQFEFPESVSDVINASDDRWIIHWKNGNPSSLLCFENGDLLIRAINSNLPDLKIQAIKEIPQKDNLLLSADGFYCLKSNGFPKTISQSELFGSERKLNEEENVIDGRRPYFVKESMGYLDNGRNTVALEGGVLVSAKAKWETPDYALAKDIPASTIAGFLEAVDSINGFVQYVPVPIPRYHSYHQKWMHAISKTPFIAIPWNDSKLLTVDMSGGIRSYEISATTIGKAYQEWQRMLGEDDANLRLEFQREMDDFDLSKLEDPKIGKFDPDNVPHMGGNQWMGGTGGYSTAGLGGVGGPFRLDAGHDVHQMPDMAKQQVPEHILKKAREISKAEYAKKLKEIQMSEYDDEAYQKLWKRVQRESAHLKSIIEQLEAKKKERLWARHQTIGDLDDGKLIEGMTGEKNIYRRRVEKLPEPGSPQLNPKRLRLHFDVSGSMYRFNGYDSRLQKSLEAALMVMTALEGKEHKVKFDLLGHSGDGPSHVFVQDRYPKNNKERLDVLKQMLAHTQFCTSGDYTVEALDYSIKQLAKEEDVDERLVVLISDANLDRYGIRPKDIVNVMNRDSTVNSFVILIGSLGEQAQRVQKELPAGKAFVCKTSAELPQIMDSIFASTLV</sequence>
<dbReference type="Pfam" id="PF07728">
    <property type="entry name" value="AAA_5"/>
    <property type="match status" value="3"/>
</dbReference>
<dbReference type="SUPFAM" id="SSF52540">
    <property type="entry name" value="P-loop containing nucleoside triphosphate hydrolases"/>
    <property type="match status" value="3"/>
</dbReference>
<dbReference type="WBParaSite" id="MBELARI_LOCUS12295">
    <property type="protein sequence ID" value="MBELARI_LOCUS12295"/>
    <property type="gene ID" value="MBELARI_LOCUS12295"/>
</dbReference>
<dbReference type="GO" id="GO:0016887">
    <property type="term" value="F:ATP hydrolysis activity"/>
    <property type="evidence" value="ECO:0007669"/>
    <property type="project" value="InterPro"/>
</dbReference>
<protein>
    <submittedName>
        <fullName evidence="3">VWFA domain-containing protein</fullName>
    </submittedName>
</protein>
<dbReference type="InterPro" id="IPR027417">
    <property type="entry name" value="P-loop_NTPase"/>
</dbReference>
<feature type="domain" description="VWFA" evidence="1">
    <location>
        <begin position="1611"/>
        <end position="1793"/>
    </location>
</feature>
<dbReference type="SUPFAM" id="SSF53300">
    <property type="entry name" value="vWA-like"/>
    <property type="match status" value="1"/>
</dbReference>
<dbReference type="SMART" id="SM00327">
    <property type="entry name" value="VWA"/>
    <property type="match status" value="1"/>
</dbReference>
<dbReference type="InterPro" id="IPR003593">
    <property type="entry name" value="AAA+_ATPase"/>
</dbReference>
<keyword evidence="2" id="KW-1185">Reference proteome</keyword>
<dbReference type="Gene3D" id="3.40.50.410">
    <property type="entry name" value="von Willebrand factor, type A domain"/>
    <property type="match status" value="1"/>
</dbReference>
<dbReference type="Proteomes" id="UP000887575">
    <property type="component" value="Unassembled WGS sequence"/>
</dbReference>
<evidence type="ECO:0000259" key="1">
    <source>
        <dbReference type="PROSITE" id="PS50234"/>
    </source>
</evidence>
<organism evidence="2 3">
    <name type="scientific">Mesorhabditis belari</name>
    <dbReference type="NCBI Taxonomy" id="2138241"/>
    <lineage>
        <taxon>Eukaryota</taxon>
        <taxon>Metazoa</taxon>
        <taxon>Ecdysozoa</taxon>
        <taxon>Nematoda</taxon>
        <taxon>Chromadorea</taxon>
        <taxon>Rhabditida</taxon>
        <taxon>Rhabditina</taxon>
        <taxon>Rhabditomorpha</taxon>
        <taxon>Rhabditoidea</taxon>
        <taxon>Rhabditidae</taxon>
        <taxon>Mesorhabditinae</taxon>
        <taxon>Mesorhabditis</taxon>
    </lineage>
</organism>
<dbReference type="GO" id="GO:0005737">
    <property type="term" value="C:cytoplasm"/>
    <property type="evidence" value="ECO:0007669"/>
    <property type="project" value="TreeGrafter"/>
</dbReference>
<dbReference type="GO" id="GO:0005524">
    <property type="term" value="F:ATP binding"/>
    <property type="evidence" value="ECO:0007669"/>
    <property type="project" value="InterPro"/>
</dbReference>
<evidence type="ECO:0000313" key="3">
    <source>
        <dbReference type="WBParaSite" id="MBELARI_LOCUS12295"/>
    </source>
</evidence>